<organism evidence="8 9">
    <name type="scientific">Quercus suber</name>
    <name type="common">Cork oak</name>
    <dbReference type="NCBI Taxonomy" id="58331"/>
    <lineage>
        <taxon>Eukaryota</taxon>
        <taxon>Viridiplantae</taxon>
        <taxon>Streptophyta</taxon>
        <taxon>Embryophyta</taxon>
        <taxon>Tracheophyta</taxon>
        <taxon>Spermatophyta</taxon>
        <taxon>Magnoliopsida</taxon>
        <taxon>eudicotyledons</taxon>
        <taxon>Gunneridae</taxon>
        <taxon>Pentapetalae</taxon>
        <taxon>rosids</taxon>
        <taxon>fabids</taxon>
        <taxon>Fagales</taxon>
        <taxon>Fagaceae</taxon>
        <taxon>Quercus</taxon>
    </lineage>
</organism>
<dbReference type="GO" id="GO:0030154">
    <property type="term" value="P:cell differentiation"/>
    <property type="evidence" value="ECO:0007669"/>
    <property type="project" value="UniProtKB-KW"/>
</dbReference>
<evidence type="ECO:0000256" key="5">
    <source>
        <dbReference type="SAM" id="Coils"/>
    </source>
</evidence>
<keyword evidence="2" id="KW-0217">Developmental protein</keyword>
<accession>A0AAW0LKL0</accession>
<keyword evidence="9" id="KW-1185">Reference proteome</keyword>
<dbReference type="PANTHER" id="PTHR31791:SF60">
    <property type="entry name" value="FRIGIDA-LIKE PROTEIN 5"/>
    <property type="match status" value="1"/>
</dbReference>
<protein>
    <submittedName>
        <fullName evidence="8">Frigida-like protein 5</fullName>
    </submittedName>
</protein>
<dbReference type="PANTHER" id="PTHR31791">
    <property type="entry name" value="FRIGIDA-LIKE PROTEIN 3-RELATED"/>
    <property type="match status" value="1"/>
</dbReference>
<dbReference type="EMBL" id="PKMF04000087">
    <property type="protein sequence ID" value="KAK7851479.1"/>
    <property type="molecule type" value="Genomic_DNA"/>
</dbReference>
<evidence type="ECO:0000256" key="4">
    <source>
        <dbReference type="ARBA" id="ARBA00023089"/>
    </source>
</evidence>
<reference evidence="8 9" key="1">
    <citation type="journal article" date="2018" name="Sci. Data">
        <title>The draft genome sequence of cork oak.</title>
        <authorList>
            <person name="Ramos A.M."/>
            <person name="Usie A."/>
            <person name="Barbosa P."/>
            <person name="Barros P.M."/>
            <person name="Capote T."/>
            <person name="Chaves I."/>
            <person name="Simoes F."/>
            <person name="Abreu I."/>
            <person name="Carrasquinho I."/>
            <person name="Faro C."/>
            <person name="Guimaraes J.B."/>
            <person name="Mendonca D."/>
            <person name="Nobrega F."/>
            <person name="Rodrigues L."/>
            <person name="Saibo N.J.M."/>
            <person name="Varela M.C."/>
            <person name="Egas C."/>
            <person name="Matos J."/>
            <person name="Miguel C.M."/>
            <person name="Oliveira M.M."/>
            <person name="Ricardo C.P."/>
            <person name="Goncalves S."/>
        </authorList>
    </citation>
    <scope>NUCLEOTIDE SEQUENCE [LARGE SCALE GENOMIC DNA]</scope>
    <source>
        <strain evidence="9">cv. HL8</strain>
    </source>
</reference>
<keyword evidence="7" id="KW-1133">Transmembrane helix</keyword>
<evidence type="ECO:0000256" key="1">
    <source>
        <dbReference type="ARBA" id="ARBA00008956"/>
    </source>
</evidence>
<comment type="caution">
    <text evidence="8">The sequence shown here is derived from an EMBL/GenBank/DDBJ whole genome shotgun (WGS) entry which is preliminary data.</text>
</comment>
<feature type="compositionally biased region" description="Basic and acidic residues" evidence="6">
    <location>
        <begin position="1148"/>
        <end position="1159"/>
    </location>
</feature>
<feature type="compositionally biased region" description="Polar residues" evidence="6">
    <location>
        <begin position="1124"/>
        <end position="1147"/>
    </location>
</feature>
<feature type="region of interest" description="Disordered" evidence="6">
    <location>
        <begin position="1090"/>
        <end position="1162"/>
    </location>
</feature>
<dbReference type="InterPro" id="IPR012474">
    <property type="entry name" value="Frigida"/>
</dbReference>
<keyword evidence="4" id="KW-0287">Flowering</keyword>
<dbReference type="Proteomes" id="UP000237347">
    <property type="component" value="Unassembled WGS sequence"/>
</dbReference>
<dbReference type="Pfam" id="PF07899">
    <property type="entry name" value="Frigida"/>
    <property type="match status" value="2"/>
</dbReference>
<proteinExistence type="inferred from homology"/>
<feature type="coiled-coil region" evidence="5">
    <location>
        <begin position="287"/>
        <end position="314"/>
    </location>
</feature>
<sequence length="1294" mass="148840">MEKVSSEFEVAEIKKQTLRKTLEQIHSSSSSLLLFSLQWKDLEDHFDTTRRFLQEQAKELESKEKRFEELELREKRLEESSRSFEKKEERFGECLKEFELKEVKLEERVKEFELREERIEECSIDFEVKEKRYGECIRELEAKEKKIEEWSKELELKEKRFEEVELREGKVEECSRGLEAKERRYGGCIRELEAKEKRLGECLKELELKEKKIEELSKELELKGERIEESSRGLGAKEEQYAERIRVLDVKEDRLKESWKESEEWHGMVELREKNIEGRSKEFVLNEKKLEERFRELELKEKQFKALFKELELREESIELRLKDISLKEKRSEEIILNENKLGERIKELELKEKLFEKQIKELELREKRFADSLHTRVKTEPLEDFPVNNVVNNSSTASLRFCVTMDGKSLQIFLNERWKEHDSMRLEVATALRLSSDPAKLVLDAMEGFYPPRLKKGDVEFNESIVQGSCVLLLEQLLKLSPDIKPQVKQEAMRLANDWRIKMRVDADHSLEVLGFLQLLASYRLASAFDADELVKYLDKVAEDDQMRDLCGVLGLDDKIPGFIQNLIEVKQLLRAIRFIYAFKLPDKFPPIPLLRPYLKQLRKSANRLCRKQDRPPEEQNAALNRIIADMEDVLRCIKDHELESEMSFQNLEEFVAFLRKQEAMSKATEPALGSEAQPPQQSVEKHIASATPAAPILAPMPISIMTNNLTFPATVGQITAPLPLTAMQQNSGGKRPRTAVFADAAPNTSNGSPSAVQLIKLPHQEPASLFSNQASSVHSHVKSGQLSKESLQLYSRVASSMVRSKLDPKCSSVKENGQKLLTLFKRNQRKKKKLKLLLKKQVDYKSIRNQFSDALQSVSDPEKIVLDAMKVVFRSILKGDGGSELDVSRNFIFLLKQLPRVSLQIKPLVKDEAMKYALIWKSKLKKKRGDHLLVVAFLLFLVVYGLSSSFYADEVLGLLDTDVWRKQVPDLCQVLGLSDIMPNFIQNLIKEEQQLEAIKYICALELVDKFQPLPLLNDHFINSKRKAEELCRNGNNSLSVQLEGISKELASLRALLSYIEIYKHEAPYLPEILEKIIAELERQQTKKKCEYDESNDKNGLLTGSKATSLQQHSEPKCVAPTNKITASAASTINSVNTPESEPQEQGDNKRQKTEVPKEVPPIDSVGAASAFHSTQPPSWQRPVLFMDQRSPHLNTSAGHYSLSGHPPPASLHMNSYNSPNYPEGAIREPVYFDRPPPLGRPGVAIRGPGLYNWQCLMVALIYHPNLSMVVKFYCLCNFFCTFTLTLFTKQKS</sequence>
<dbReference type="GO" id="GO:0009908">
    <property type="term" value="P:flower development"/>
    <property type="evidence" value="ECO:0007669"/>
    <property type="project" value="UniProtKB-KW"/>
</dbReference>
<keyword evidence="3" id="KW-0221">Differentiation</keyword>
<evidence type="ECO:0000313" key="9">
    <source>
        <dbReference type="Proteomes" id="UP000237347"/>
    </source>
</evidence>
<keyword evidence="5" id="KW-0175">Coiled coil</keyword>
<feature type="coiled-coil region" evidence="5">
    <location>
        <begin position="50"/>
        <end position="226"/>
    </location>
</feature>
<evidence type="ECO:0000256" key="2">
    <source>
        <dbReference type="ARBA" id="ARBA00022473"/>
    </source>
</evidence>
<gene>
    <name evidence="8" type="primary">FRL5_0</name>
    <name evidence="8" type="ORF">CFP56_041911</name>
</gene>
<name>A0AAW0LKL0_QUESU</name>
<feature type="transmembrane region" description="Helical" evidence="7">
    <location>
        <begin position="1270"/>
        <end position="1289"/>
    </location>
</feature>
<keyword evidence="7" id="KW-0472">Membrane</keyword>
<comment type="similarity">
    <text evidence="1">Belongs to the Frigida family.</text>
</comment>
<evidence type="ECO:0000256" key="6">
    <source>
        <dbReference type="SAM" id="MobiDB-lite"/>
    </source>
</evidence>
<evidence type="ECO:0000313" key="8">
    <source>
        <dbReference type="EMBL" id="KAK7851479.1"/>
    </source>
</evidence>
<evidence type="ECO:0000256" key="3">
    <source>
        <dbReference type="ARBA" id="ARBA00022782"/>
    </source>
</evidence>
<keyword evidence="7" id="KW-0812">Transmembrane</keyword>
<evidence type="ECO:0000256" key="7">
    <source>
        <dbReference type="SAM" id="Phobius"/>
    </source>
</evidence>